<protein>
    <submittedName>
        <fullName evidence="7">Iron complex transport system ATP-binding protein</fullName>
    </submittedName>
</protein>
<comment type="caution">
    <text evidence="7">The sequence shown here is derived from an EMBL/GenBank/DDBJ whole genome shotgun (WGS) entry which is preliminary data.</text>
</comment>
<gene>
    <name evidence="7" type="ORF">C7456_107218</name>
</gene>
<evidence type="ECO:0000256" key="1">
    <source>
        <dbReference type="ARBA" id="ARBA00022448"/>
    </source>
</evidence>
<dbReference type="InterPro" id="IPR003593">
    <property type="entry name" value="AAA+_ATPase"/>
</dbReference>
<evidence type="ECO:0000313" key="8">
    <source>
        <dbReference type="Proteomes" id="UP000245812"/>
    </source>
</evidence>
<evidence type="ECO:0000259" key="6">
    <source>
        <dbReference type="PROSITE" id="PS50893"/>
    </source>
</evidence>
<evidence type="ECO:0000313" key="7">
    <source>
        <dbReference type="EMBL" id="PWK86827.1"/>
    </source>
</evidence>
<dbReference type="Pfam" id="PF00005">
    <property type="entry name" value="ABC_tran"/>
    <property type="match status" value="1"/>
</dbReference>
<dbReference type="InterPro" id="IPR017871">
    <property type="entry name" value="ABC_transporter-like_CS"/>
</dbReference>
<proteinExistence type="predicted"/>
<dbReference type="CDD" id="cd03214">
    <property type="entry name" value="ABC_Iron-Siderophores_B12_Hemin"/>
    <property type="match status" value="1"/>
</dbReference>
<name>A0A316HZS2_9GAMM</name>
<dbReference type="Proteomes" id="UP000245812">
    <property type="component" value="Unassembled WGS sequence"/>
</dbReference>
<keyword evidence="3 7" id="KW-0067">ATP-binding</keyword>
<dbReference type="GO" id="GO:0005524">
    <property type="term" value="F:ATP binding"/>
    <property type="evidence" value="ECO:0007669"/>
    <property type="project" value="UniProtKB-KW"/>
</dbReference>
<keyword evidence="1" id="KW-0813">Transport</keyword>
<keyword evidence="2" id="KW-0547">Nucleotide-binding</keyword>
<dbReference type="PANTHER" id="PTHR42794">
    <property type="entry name" value="HEMIN IMPORT ATP-BINDING PROTEIN HMUV"/>
    <property type="match status" value="1"/>
</dbReference>
<dbReference type="GO" id="GO:0016887">
    <property type="term" value="F:ATP hydrolysis activity"/>
    <property type="evidence" value="ECO:0007669"/>
    <property type="project" value="InterPro"/>
</dbReference>
<dbReference type="InterPro" id="IPR003439">
    <property type="entry name" value="ABC_transporter-like_ATP-bd"/>
</dbReference>
<organism evidence="7 8">
    <name type="scientific">Fulvimonas soli</name>
    <dbReference type="NCBI Taxonomy" id="155197"/>
    <lineage>
        <taxon>Bacteria</taxon>
        <taxon>Pseudomonadati</taxon>
        <taxon>Pseudomonadota</taxon>
        <taxon>Gammaproteobacteria</taxon>
        <taxon>Lysobacterales</taxon>
        <taxon>Rhodanobacteraceae</taxon>
        <taxon>Fulvimonas</taxon>
    </lineage>
</organism>
<dbReference type="AlphaFoldDB" id="A0A316HZS2"/>
<accession>A0A316HZS2</accession>
<dbReference type="Gene3D" id="3.40.50.300">
    <property type="entry name" value="P-loop containing nucleotide triphosphate hydrolases"/>
    <property type="match status" value="1"/>
</dbReference>
<feature type="domain" description="ABC transporter" evidence="6">
    <location>
        <begin position="17"/>
        <end position="255"/>
    </location>
</feature>
<dbReference type="PANTHER" id="PTHR42794:SF1">
    <property type="entry name" value="HEMIN IMPORT ATP-BINDING PROTEIN HMUV"/>
    <property type="match status" value="1"/>
</dbReference>
<dbReference type="NCBIfam" id="NF010068">
    <property type="entry name" value="PRK13548.1"/>
    <property type="match status" value="1"/>
</dbReference>
<keyword evidence="8" id="KW-1185">Reference proteome</keyword>
<reference evidence="7 8" key="1">
    <citation type="submission" date="2018-05" db="EMBL/GenBank/DDBJ databases">
        <title>Genomic Encyclopedia of Type Strains, Phase IV (KMG-IV): sequencing the most valuable type-strain genomes for metagenomic binning, comparative biology and taxonomic classification.</title>
        <authorList>
            <person name="Goeker M."/>
        </authorList>
    </citation>
    <scope>NUCLEOTIDE SEQUENCE [LARGE SCALE GENOMIC DNA]</scope>
    <source>
        <strain evidence="7 8">DSM 14263</strain>
    </source>
</reference>
<dbReference type="InterPro" id="IPR027417">
    <property type="entry name" value="P-loop_NTPase"/>
</dbReference>
<dbReference type="EMBL" id="QGHC01000007">
    <property type="protein sequence ID" value="PWK86827.1"/>
    <property type="molecule type" value="Genomic_DNA"/>
</dbReference>
<dbReference type="PROSITE" id="PS00211">
    <property type="entry name" value="ABC_TRANSPORTER_1"/>
    <property type="match status" value="1"/>
</dbReference>
<evidence type="ECO:0000256" key="3">
    <source>
        <dbReference type="ARBA" id="ARBA00022840"/>
    </source>
</evidence>
<dbReference type="PROSITE" id="PS50893">
    <property type="entry name" value="ABC_TRANSPORTER_2"/>
    <property type="match status" value="1"/>
</dbReference>
<dbReference type="SMART" id="SM00382">
    <property type="entry name" value="AAA"/>
    <property type="match status" value="1"/>
</dbReference>
<dbReference type="SUPFAM" id="SSF52540">
    <property type="entry name" value="P-loop containing nucleoside triphosphate hydrolases"/>
    <property type="match status" value="1"/>
</dbReference>
<evidence type="ECO:0000256" key="4">
    <source>
        <dbReference type="ARBA" id="ARBA00022967"/>
    </source>
</evidence>
<evidence type="ECO:0000256" key="2">
    <source>
        <dbReference type="ARBA" id="ARBA00022741"/>
    </source>
</evidence>
<sequence length="273" mass="29482">MNPPLDWRMDRAPRGLLEARDVTLDGGGRRILQGVSLRAWPGRLLALVGPNGAGKSSLLGVLAGLRRPSRGEAALDGRALADWPAPQLARRRAMLSQNVRLGFAFRVEEVVLLGRSPHGERLRAADHAVAAAALAAVQAAHLRGRSYLELSGGEQQRVQLARVLAQVWNSADGPAWLLLDEPEAGLDIAHQHLVLRHARSLARRGYGVVAVLHDLNLAARYADEVALLAHGQLLRHGSPAQALEPATLSRVYGLPLRRVPLRDDDGWLLAPAP</sequence>
<evidence type="ECO:0000256" key="5">
    <source>
        <dbReference type="ARBA" id="ARBA00037066"/>
    </source>
</evidence>
<keyword evidence="4" id="KW-1278">Translocase</keyword>
<dbReference type="RefSeq" id="WP_211306311.1">
    <property type="nucleotide sequence ID" value="NZ_MSZV01000014.1"/>
</dbReference>
<comment type="function">
    <text evidence="5">Part of the ABC transporter complex HmuTUV involved in hemin import. Responsible for energy coupling to the transport system.</text>
</comment>